<dbReference type="AlphaFoldDB" id="A0A6A6SGW4"/>
<proteinExistence type="predicted"/>
<dbReference type="Proteomes" id="UP000799324">
    <property type="component" value="Unassembled WGS sequence"/>
</dbReference>
<protein>
    <submittedName>
        <fullName evidence="1">Uncharacterized protein</fullName>
    </submittedName>
</protein>
<name>A0A6A6SGW4_9PLEO</name>
<sequence length="77" mass="8702">CKIFHFAGYRCSDPLDPSRSCLLLEDWKESQLTIGDLREYKIQESSLFLGYLLACLTSAIKLHSKAINKGIYLASAF</sequence>
<organism evidence="1 2">
    <name type="scientific">Lophiostoma macrostomum CBS 122681</name>
    <dbReference type="NCBI Taxonomy" id="1314788"/>
    <lineage>
        <taxon>Eukaryota</taxon>
        <taxon>Fungi</taxon>
        <taxon>Dikarya</taxon>
        <taxon>Ascomycota</taxon>
        <taxon>Pezizomycotina</taxon>
        <taxon>Dothideomycetes</taxon>
        <taxon>Pleosporomycetidae</taxon>
        <taxon>Pleosporales</taxon>
        <taxon>Lophiostomataceae</taxon>
        <taxon>Lophiostoma</taxon>
    </lineage>
</organism>
<dbReference type="OrthoDB" id="9991317at2759"/>
<evidence type="ECO:0000313" key="1">
    <source>
        <dbReference type="EMBL" id="KAF2647026.1"/>
    </source>
</evidence>
<accession>A0A6A6SGW4</accession>
<feature type="non-terminal residue" evidence="1">
    <location>
        <position position="1"/>
    </location>
</feature>
<dbReference type="EMBL" id="MU004739">
    <property type="protein sequence ID" value="KAF2647026.1"/>
    <property type="molecule type" value="Genomic_DNA"/>
</dbReference>
<reference evidence="1" key="1">
    <citation type="journal article" date="2020" name="Stud. Mycol.">
        <title>101 Dothideomycetes genomes: a test case for predicting lifestyles and emergence of pathogens.</title>
        <authorList>
            <person name="Haridas S."/>
            <person name="Albert R."/>
            <person name="Binder M."/>
            <person name="Bloem J."/>
            <person name="Labutti K."/>
            <person name="Salamov A."/>
            <person name="Andreopoulos B."/>
            <person name="Baker S."/>
            <person name="Barry K."/>
            <person name="Bills G."/>
            <person name="Bluhm B."/>
            <person name="Cannon C."/>
            <person name="Castanera R."/>
            <person name="Culley D."/>
            <person name="Daum C."/>
            <person name="Ezra D."/>
            <person name="Gonzalez J."/>
            <person name="Henrissat B."/>
            <person name="Kuo A."/>
            <person name="Liang C."/>
            <person name="Lipzen A."/>
            <person name="Lutzoni F."/>
            <person name="Magnuson J."/>
            <person name="Mondo S."/>
            <person name="Nolan M."/>
            <person name="Ohm R."/>
            <person name="Pangilinan J."/>
            <person name="Park H.-J."/>
            <person name="Ramirez L."/>
            <person name="Alfaro M."/>
            <person name="Sun H."/>
            <person name="Tritt A."/>
            <person name="Yoshinaga Y."/>
            <person name="Zwiers L.-H."/>
            <person name="Turgeon B."/>
            <person name="Goodwin S."/>
            <person name="Spatafora J."/>
            <person name="Crous P."/>
            <person name="Grigoriev I."/>
        </authorList>
    </citation>
    <scope>NUCLEOTIDE SEQUENCE</scope>
    <source>
        <strain evidence="1">CBS 122681</strain>
    </source>
</reference>
<evidence type="ECO:0000313" key="2">
    <source>
        <dbReference type="Proteomes" id="UP000799324"/>
    </source>
</evidence>
<gene>
    <name evidence="1" type="ORF">K491DRAFT_615371</name>
</gene>
<keyword evidence="2" id="KW-1185">Reference proteome</keyword>